<evidence type="ECO:0000313" key="2">
    <source>
        <dbReference type="Proteomes" id="UP001500738"/>
    </source>
</evidence>
<dbReference type="EMBL" id="BAAAFE010000009">
    <property type="protein sequence ID" value="GAA0866653.1"/>
    <property type="molecule type" value="Genomic_DNA"/>
</dbReference>
<gene>
    <name evidence="1" type="ORF">GCM10009115_30530</name>
</gene>
<dbReference type="Pfam" id="PF06041">
    <property type="entry name" value="DUF924"/>
    <property type="match status" value="1"/>
</dbReference>
<dbReference type="Proteomes" id="UP001500738">
    <property type="component" value="Unassembled WGS sequence"/>
</dbReference>
<reference evidence="2" key="1">
    <citation type="journal article" date="2019" name="Int. J. Syst. Evol. Microbiol.">
        <title>The Global Catalogue of Microorganisms (GCM) 10K type strain sequencing project: providing services to taxonomists for standard genome sequencing and annotation.</title>
        <authorList>
            <consortium name="The Broad Institute Genomics Platform"/>
            <consortium name="The Broad Institute Genome Sequencing Center for Infectious Disease"/>
            <person name="Wu L."/>
            <person name="Ma J."/>
        </authorList>
    </citation>
    <scope>NUCLEOTIDE SEQUENCE [LARGE SCALE GENOMIC DNA]</scope>
    <source>
        <strain evidence="2">JCM 15910</strain>
    </source>
</reference>
<comment type="caution">
    <text evidence="1">The sequence shown here is derived from an EMBL/GenBank/DDBJ whole genome shotgun (WGS) entry which is preliminary data.</text>
</comment>
<keyword evidence="2" id="KW-1185">Reference proteome</keyword>
<organism evidence="1 2">
    <name type="scientific">Sphingopyxis soli</name>
    <dbReference type="NCBI Taxonomy" id="592051"/>
    <lineage>
        <taxon>Bacteria</taxon>
        <taxon>Pseudomonadati</taxon>
        <taxon>Pseudomonadota</taxon>
        <taxon>Alphaproteobacteria</taxon>
        <taxon>Sphingomonadales</taxon>
        <taxon>Sphingomonadaceae</taxon>
        <taxon>Sphingopyxis</taxon>
    </lineage>
</organism>
<dbReference type="Gene3D" id="1.25.40.10">
    <property type="entry name" value="Tetratricopeptide repeat domain"/>
    <property type="match status" value="1"/>
</dbReference>
<protein>
    <submittedName>
        <fullName evidence="1">DUF924 family protein</fullName>
    </submittedName>
</protein>
<dbReference type="InterPro" id="IPR011990">
    <property type="entry name" value="TPR-like_helical_dom_sf"/>
</dbReference>
<dbReference type="InterPro" id="IPR010323">
    <property type="entry name" value="DUF924"/>
</dbReference>
<proteinExistence type="predicted"/>
<evidence type="ECO:0000313" key="1">
    <source>
        <dbReference type="EMBL" id="GAA0866653.1"/>
    </source>
</evidence>
<sequence>MTDDPDAPAPPPSDWARQLLTFWFDDHGFDDWYGGGPAFDEAVRDFAGDWHEALRALPADRFLTDPDTALAAAILFDQVPRNIHRHHADAFATDDLARAIARGIVAHGWDRDYPENRRQFAYLPFEHSEDIADQRESLRLMAGLADPRSLEYARKHFDIIDRFGRFPHRNLALGRASRPDEAAAIEAGKDW</sequence>
<dbReference type="Gene3D" id="1.20.58.320">
    <property type="entry name" value="TPR-like"/>
    <property type="match status" value="1"/>
</dbReference>
<name>A0ABP3XM28_9SPHN</name>
<dbReference type="RefSeq" id="WP_215355794.1">
    <property type="nucleotide sequence ID" value="NZ_BAAAFE010000009.1"/>
</dbReference>
<accession>A0ABP3XM28</accession>
<dbReference type="SUPFAM" id="SSF48452">
    <property type="entry name" value="TPR-like"/>
    <property type="match status" value="1"/>
</dbReference>